<keyword evidence="9" id="KW-0407">Ion channel</keyword>
<sequence length="601" mass="62416">MSFDTAGPSAARTATSPRTRLILLAALALPLAGLATLAAHALHTLIALITQLAFYGRFSTAWVSPEAHTRGAWVILIPAVGGGLIALMARYGSKGIIGHGIPEVMQQVLANRSRIGPRVALLKPVSSAISIGTGGPYGAEGPVIATGGALGSLIGQALTMTASERKVLLAAGAAAAMTAIFGSPVAATLLAVELLLFEFRARSVIPVAIAAACAQALRFVWGEHAALFHLAVPDNLHAPASAVVVFAIIGMVAGVLAVATNHAVHKVEAGFARLPIHWMWCPVIGGFFVGLVGWFEPRVFGAGYSVIGSLLEGNFPLAVVGLVCGLKLLVWIVSLGSGTSGGTLAPMLVAGGGLGTLVAAACAGLPMATISPGLAALAGMVAFFAGGSRAFFASIVLGVEITQQAGVLWPVATAATASLAVAHLLSSRSLMSSPVEQRGVRVPMDFDTDVFAHVTVEQVMETTPHTISTRMKVSELADRVGAHDPEVCHHTALLVTDDTGELAGIITRRDLLNAVAQGAAQEEVGNVMTTPVLCAYPDESLHEAVERMQLHDIGRLPVVERDNPKKLIGYLGRAAALSARRSRWSENHEQEAGWFSRRLRS</sequence>
<gene>
    <name evidence="13" type="ORF">FPL22_09575</name>
</gene>
<evidence type="ECO:0000313" key="13">
    <source>
        <dbReference type="EMBL" id="TSJ79516.1"/>
    </source>
</evidence>
<dbReference type="PANTHER" id="PTHR43427">
    <property type="entry name" value="CHLORIDE CHANNEL PROTEIN CLC-E"/>
    <property type="match status" value="1"/>
</dbReference>
<keyword evidence="2" id="KW-0813">Transport</keyword>
<dbReference type="InterPro" id="IPR050368">
    <property type="entry name" value="ClC-type_chloride_channel"/>
</dbReference>
<keyword evidence="7" id="KW-0869">Chloride channel</keyword>
<reference evidence="13 14" key="1">
    <citation type="submission" date="2019-07" db="EMBL/GenBank/DDBJ databases">
        <title>Description of 53C-WASEF.</title>
        <authorList>
            <person name="Pitt A."/>
            <person name="Hahn M.W."/>
        </authorList>
    </citation>
    <scope>NUCLEOTIDE SEQUENCE [LARGE SCALE GENOMIC DNA]</scope>
    <source>
        <strain evidence="13 14">53C-WASEF</strain>
    </source>
</reference>
<feature type="transmembrane region" description="Helical" evidence="11">
    <location>
        <begin position="374"/>
        <end position="399"/>
    </location>
</feature>
<keyword evidence="10" id="KW-0129">CBS domain</keyword>
<dbReference type="GO" id="GO:0005254">
    <property type="term" value="F:chloride channel activity"/>
    <property type="evidence" value="ECO:0007669"/>
    <property type="project" value="UniProtKB-KW"/>
</dbReference>
<evidence type="ECO:0000256" key="6">
    <source>
        <dbReference type="ARBA" id="ARBA00023136"/>
    </source>
</evidence>
<dbReference type="PANTHER" id="PTHR43427:SF6">
    <property type="entry name" value="CHLORIDE CHANNEL PROTEIN CLC-E"/>
    <property type="match status" value="1"/>
</dbReference>
<evidence type="ECO:0000256" key="2">
    <source>
        <dbReference type="ARBA" id="ARBA00022448"/>
    </source>
</evidence>
<proteinExistence type="predicted"/>
<dbReference type="Gene3D" id="3.10.580.10">
    <property type="entry name" value="CBS-domain"/>
    <property type="match status" value="1"/>
</dbReference>
<dbReference type="PROSITE" id="PS51371">
    <property type="entry name" value="CBS"/>
    <property type="match status" value="2"/>
</dbReference>
<evidence type="ECO:0000256" key="9">
    <source>
        <dbReference type="ARBA" id="ARBA00023303"/>
    </source>
</evidence>
<dbReference type="EMBL" id="VMBG01000001">
    <property type="protein sequence ID" value="TSJ79516.1"/>
    <property type="molecule type" value="Genomic_DNA"/>
</dbReference>
<keyword evidence="6 11" id="KW-0472">Membrane</keyword>
<evidence type="ECO:0000313" key="14">
    <source>
        <dbReference type="Proteomes" id="UP000315648"/>
    </source>
</evidence>
<dbReference type="CDD" id="cd00400">
    <property type="entry name" value="Voltage_gated_ClC"/>
    <property type="match status" value="1"/>
</dbReference>
<accession>A0A556QS94</accession>
<protein>
    <submittedName>
        <fullName evidence="13">Chloride channel protein</fullName>
    </submittedName>
</protein>
<evidence type="ECO:0000256" key="10">
    <source>
        <dbReference type="PROSITE-ProRule" id="PRU00703"/>
    </source>
</evidence>
<dbReference type="Proteomes" id="UP000315648">
    <property type="component" value="Unassembled WGS sequence"/>
</dbReference>
<dbReference type="InterPro" id="IPR046342">
    <property type="entry name" value="CBS_dom_sf"/>
</dbReference>
<comment type="subcellular location">
    <subcellularLocation>
        <location evidence="1">Membrane</location>
        <topology evidence="1">Multi-pass membrane protein</topology>
    </subcellularLocation>
</comment>
<dbReference type="SUPFAM" id="SSF81340">
    <property type="entry name" value="Clc chloride channel"/>
    <property type="match status" value="1"/>
</dbReference>
<feature type="transmembrane region" description="Helical" evidence="11">
    <location>
        <begin position="21"/>
        <end position="50"/>
    </location>
</feature>
<keyword evidence="4 11" id="KW-1133">Transmembrane helix</keyword>
<dbReference type="SMART" id="SM00116">
    <property type="entry name" value="CBS"/>
    <property type="match status" value="2"/>
</dbReference>
<dbReference type="CDD" id="cd02205">
    <property type="entry name" value="CBS_pair_SF"/>
    <property type="match status" value="1"/>
</dbReference>
<organism evidence="13 14">
    <name type="scientific">Rariglobus hedericola</name>
    <dbReference type="NCBI Taxonomy" id="2597822"/>
    <lineage>
        <taxon>Bacteria</taxon>
        <taxon>Pseudomonadati</taxon>
        <taxon>Verrucomicrobiota</taxon>
        <taxon>Opitutia</taxon>
        <taxon>Opitutales</taxon>
        <taxon>Opitutaceae</taxon>
        <taxon>Rariglobus</taxon>
    </lineage>
</organism>
<feature type="transmembrane region" description="Helical" evidence="11">
    <location>
        <begin position="406"/>
        <end position="425"/>
    </location>
</feature>
<feature type="transmembrane region" description="Helical" evidence="11">
    <location>
        <begin position="347"/>
        <end position="368"/>
    </location>
</feature>
<evidence type="ECO:0000256" key="4">
    <source>
        <dbReference type="ARBA" id="ARBA00022989"/>
    </source>
</evidence>
<dbReference type="RefSeq" id="WP_144230057.1">
    <property type="nucleotide sequence ID" value="NZ_CBCRVV010000015.1"/>
</dbReference>
<dbReference type="InterPro" id="IPR000644">
    <property type="entry name" value="CBS_dom"/>
</dbReference>
<evidence type="ECO:0000259" key="12">
    <source>
        <dbReference type="PROSITE" id="PS51371"/>
    </source>
</evidence>
<dbReference type="InterPro" id="IPR014743">
    <property type="entry name" value="Cl-channel_core"/>
</dbReference>
<name>A0A556QS94_9BACT</name>
<evidence type="ECO:0000256" key="11">
    <source>
        <dbReference type="SAM" id="Phobius"/>
    </source>
</evidence>
<evidence type="ECO:0000256" key="3">
    <source>
        <dbReference type="ARBA" id="ARBA00022692"/>
    </source>
</evidence>
<dbReference type="AlphaFoldDB" id="A0A556QS94"/>
<feature type="transmembrane region" description="Helical" evidence="11">
    <location>
        <begin position="276"/>
        <end position="295"/>
    </location>
</feature>
<dbReference type="Pfam" id="PF00654">
    <property type="entry name" value="Voltage_CLC"/>
    <property type="match status" value="1"/>
</dbReference>
<dbReference type="PRINTS" id="PR00762">
    <property type="entry name" value="CLCHANNEL"/>
</dbReference>
<feature type="transmembrane region" description="Helical" evidence="11">
    <location>
        <begin position="70"/>
        <end position="89"/>
    </location>
</feature>
<feature type="domain" description="CBS" evidence="12">
    <location>
        <begin position="460"/>
        <end position="523"/>
    </location>
</feature>
<dbReference type="Gene3D" id="1.10.3080.10">
    <property type="entry name" value="Clc chloride channel"/>
    <property type="match status" value="1"/>
</dbReference>
<dbReference type="InterPro" id="IPR001807">
    <property type="entry name" value="ClC"/>
</dbReference>
<feature type="transmembrane region" description="Helical" evidence="11">
    <location>
        <begin position="315"/>
        <end position="335"/>
    </location>
</feature>
<dbReference type="GO" id="GO:0034707">
    <property type="term" value="C:chloride channel complex"/>
    <property type="evidence" value="ECO:0007669"/>
    <property type="project" value="UniProtKB-KW"/>
</dbReference>
<keyword evidence="14" id="KW-1185">Reference proteome</keyword>
<keyword evidence="5" id="KW-0406">Ion transport</keyword>
<evidence type="ECO:0000256" key="7">
    <source>
        <dbReference type="ARBA" id="ARBA00023173"/>
    </source>
</evidence>
<feature type="transmembrane region" description="Helical" evidence="11">
    <location>
        <begin position="241"/>
        <end position="264"/>
    </location>
</feature>
<keyword evidence="3 11" id="KW-0812">Transmembrane</keyword>
<feature type="domain" description="CBS" evidence="12">
    <location>
        <begin position="528"/>
        <end position="586"/>
    </location>
</feature>
<keyword evidence="8" id="KW-0868">Chloride</keyword>
<feature type="transmembrane region" description="Helical" evidence="11">
    <location>
        <begin position="168"/>
        <end position="192"/>
    </location>
</feature>
<evidence type="ECO:0000256" key="8">
    <source>
        <dbReference type="ARBA" id="ARBA00023214"/>
    </source>
</evidence>
<dbReference type="OrthoDB" id="9812438at2"/>
<comment type="caution">
    <text evidence="13">The sequence shown here is derived from an EMBL/GenBank/DDBJ whole genome shotgun (WGS) entry which is preliminary data.</text>
</comment>
<evidence type="ECO:0000256" key="1">
    <source>
        <dbReference type="ARBA" id="ARBA00004141"/>
    </source>
</evidence>
<dbReference type="Pfam" id="PF00571">
    <property type="entry name" value="CBS"/>
    <property type="match status" value="2"/>
</dbReference>
<dbReference type="SUPFAM" id="SSF54631">
    <property type="entry name" value="CBS-domain pair"/>
    <property type="match status" value="1"/>
</dbReference>
<evidence type="ECO:0000256" key="5">
    <source>
        <dbReference type="ARBA" id="ARBA00023065"/>
    </source>
</evidence>